<evidence type="ECO:0000256" key="2">
    <source>
        <dbReference type="ARBA" id="ARBA00009533"/>
    </source>
</evidence>
<dbReference type="EMBL" id="JACVVK020000310">
    <property type="protein sequence ID" value="KAK7479113.1"/>
    <property type="molecule type" value="Genomic_DNA"/>
</dbReference>
<feature type="compositionally biased region" description="Polar residues" evidence="13">
    <location>
        <begin position="492"/>
        <end position="501"/>
    </location>
</feature>
<evidence type="ECO:0000256" key="10">
    <source>
        <dbReference type="ARBA" id="ARBA00041275"/>
    </source>
</evidence>
<dbReference type="Pfam" id="PF00282">
    <property type="entry name" value="Pyridoxal_deC"/>
    <property type="match status" value="1"/>
</dbReference>
<keyword evidence="6 11" id="KW-0663">Pyridoxal phosphate</keyword>
<dbReference type="GO" id="GO:0004058">
    <property type="term" value="F:aromatic-L-amino-acid decarboxylase activity"/>
    <property type="evidence" value="ECO:0007669"/>
    <property type="project" value="UniProtKB-EC"/>
</dbReference>
<protein>
    <recommendedName>
        <fullName evidence="9">Aromatic-L-amino-acid decarboxylase</fullName>
        <ecNumber evidence="8">4.1.1.28</ecNumber>
    </recommendedName>
    <alternativeName>
        <fullName evidence="10">DOPA decarboxylase</fullName>
    </alternativeName>
</protein>
<dbReference type="FunFam" id="1.20.1340.10:FF:000001">
    <property type="entry name" value="Histidine decarboxylase"/>
    <property type="match status" value="1"/>
</dbReference>
<evidence type="ECO:0000256" key="4">
    <source>
        <dbReference type="ARBA" id="ARBA00022584"/>
    </source>
</evidence>
<comment type="caution">
    <text evidence="14">The sequence shown here is derived from an EMBL/GenBank/DDBJ whole genome shotgun (WGS) entry which is preliminary data.</text>
</comment>
<evidence type="ECO:0000313" key="15">
    <source>
        <dbReference type="Proteomes" id="UP001519460"/>
    </source>
</evidence>
<proteinExistence type="inferred from homology"/>
<keyword evidence="4" id="KW-0127">Catecholamine biosynthesis</keyword>
<evidence type="ECO:0000256" key="12">
    <source>
        <dbReference type="RuleBase" id="RU000382"/>
    </source>
</evidence>
<evidence type="ECO:0000256" key="1">
    <source>
        <dbReference type="ARBA" id="ARBA00001933"/>
    </source>
</evidence>
<dbReference type="Gene3D" id="3.40.640.10">
    <property type="entry name" value="Type I PLP-dependent aspartate aminotransferase-like (Major domain)"/>
    <property type="match status" value="1"/>
</dbReference>
<dbReference type="InterPro" id="IPR015424">
    <property type="entry name" value="PyrdxlP-dep_Trfase"/>
</dbReference>
<dbReference type="FunFam" id="3.40.640.10:FF:000025">
    <property type="entry name" value="Histidine decarboxylase"/>
    <property type="match status" value="1"/>
</dbReference>
<name>A0ABD0JX73_9CAEN</name>
<evidence type="ECO:0000256" key="7">
    <source>
        <dbReference type="ARBA" id="ARBA00023239"/>
    </source>
</evidence>
<feature type="region of interest" description="Disordered" evidence="13">
    <location>
        <begin position="480"/>
        <end position="501"/>
    </location>
</feature>
<evidence type="ECO:0000256" key="13">
    <source>
        <dbReference type="SAM" id="MobiDB-lite"/>
    </source>
</evidence>
<dbReference type="PANTHER" id="PTHR11999:SF167">
    <property type="entry name" value="AROMATIC-L-AMINO-ACID DECARBOXYLASE"/>
    <property type="match status" value="1"/>
</dbReference>
<dbReference type="PRINTS" id="PR00800">
    <property type="entry name" value="YHDCRBOXLASE"/>
</dbReference>
<dbReference type="InterPro" id="IPR015421">
    <property type="entry name" value="PyrdxlP-dep_Trfase_major"/>
</dbReference>
<comment type="similarity">
    <text evidence="2 12">Belongs to the group II decarboxylase family.</text>
</comment>
<dbReference type="InterPro" id="IPR002129">
    <property type="entry name" value="PyrdxlP-dep_de-COase"/>
</dbReference>
<dbReference type="InterPro" id="IPR015422">
    <property type="entry name" value="PyrdxlP-dep_Trfase_small"/>
</dbReference>
<dbReference type="Gene3D" id="3.90.1150.10">
    <property type="entry name" value="Aspartate Aminotransferase, domain 1"/>
    <property type="match status" value="1"/>
</dbReference>
<evidence type="ECO:0000256" key="3">
    <source>
        <dbReference type="ARBA" id="ARBA00011738"/>
    </source>
</evidence>
<reference evidence="14 15" key="1">
    <citation type="journal article" date="2023" name="Sci. Data">
        <title>Genome assembly of the Korean intertidal mud-creeper Batillaria attramentaria.</title>
        <authorList>
            <person name="Patra A.K."/>
            <person name="Ho P.T."/>
            <person name="Jun S."/>
            <person name="Lee S.J."/>
            <person name="Kim Y."/>
            <person name="Won Y.J."/>
        </authorList>
    </citation>
    <scope>NUCLEOTIDE SEQUENCE [LARGE SCALE GENOMIC DNA]</scope>
    <source>
        <strain evidence="14">Wonlab-2016</strain>
    </source>
</reference>
<evidence type="ECO:0000256" key="8">
    <source>
        <dbReference type="ARBA" id="ARBA00038886"/>
    </source>
</evidence>
<keyword evidence="5" id="KW-0210">Decarboxylase</keyword>
<dbReference type="Proteomes" id="UP001519460">
    <property type="component" value="Unassembled WGS sequence"/>
</dbReference>
<evidence type="ECO:0000256" key="9">
    <source>
        <dbReference type="ARBA" id="ARBA00040968"/>
    </source>
</evidence>
<evidence type="ECO:0000256" key="5">
    <source>
        <dbReference type="ARBA" id="ARBA00022793"/>
    </source>
</evidence>
<feature type="modified residue" description="N6-(pyridoxal phosphate)lysine" evidence="11">
    <location>
        <position position="303"/>
    </location>
</feature>
<comment type="subunit">
    <text evidence="3">Homodimer.</text>
</comment>
<organism evidence="14 15">
    <name type="scientific">Batillaria attramentaria</name>
    <dbReference type="NCBI Taxonomy" id="370345"/>
    <lineage>
        <taxon>Eukaryota</taxon>
        <taxon>Metazoa</taxon>
        <taxon>Spiralia</taxon>
        <taxon>Lophotrochozoa</taxon>
        <taxon>Mollusca</taxon>
        <taxon>Gastropoda</taxon>
        <taxon>Caenogastropoda</taxon>
        <taxon>Sorbeoconcha</taxon>
        <taxon>Cerithioidea</taxon>
        <taxon>Batillariidae</taxon>
        <taxon>Batillaria</taxon>
    </lineage>
</organism>
<evidence type="ECO:0000256" key="11">
    <source>
        <dbReference type="PIRSR" id="PIRSR602129-50"/>
    </source>
</evidence>
<dbReference type="InterPro" id="IPR010977">
    <property type="entry name" value="Aromatic_deC"/>
</dbReference>
<keyword evidence="7 12" id="KW-0456">Lyase</keyword>
<dbReference type="Gene3D" id="1.20.1340.10">
    <property type="entry name" value="dopa decarboxylase, N-terminal domain"/>
    <property type="match status" value="1"/>
</dbReference>
<evidence type="ECO:0000256" key="6">
    <source>
        <dbReference type="ARBA" id="ARBA00022898"/>
    </source>
</evidence>
<keyword evidence="15" id="KW-1185">Reference proteome</keyword>
<accession>A0ABD0JX73</accession>
<dbReference type="GO" id="GO:0042423">
    <property type="term" value="P:catecholamine biosynthetic process"/>
    <property type="evidence" value="ECO:0007669"/>
    <property type="project" value="UniProtKB-KW"/>
</dbReference>
<dbReference type="SUPFAM" id="SSF53383">
    <property type="entry name" value="PLP-dependent transferases"/>
    <property type="match status" value="1"/>
</dbReference>
<dbReference type="CDD" id="cd06450">
    <property type="entry name" value="DOPA_deC_like"/>
    <property type="match status" value="1"/>
</dbReference>
<sequence>MDIEQFRKSGRQMVDYIADYYENIRNRPVIHNVSAGYLAPQLPDSAPEDPEDWQEIFKDIERVIMPGVSHWRSPRFHGYYAAGGSFPSLLADMLCDAIGCIGFSWTASPACTELEMVTTDWLAKMLGLPAHFRHSSSGQGGGVIQTTACEAVFLCLLAARKNIIHKMKAADPDTQEGDITSRLIAYTSDEAHSSVNRAGILAGIRMRKLATDDDFRLRGKTFQQAIDEDKRNGDIPFYLCATLGTTGTCAFDDLKELGPICEREGVWLHVDAAYAGSAFACPEFRHYLDGVEYAETFSVNPHKWMLCNFDLSVMWIRNRDLLVDAFRVDSVIYPDHKEQGIVCDYRHWQIPLARRFRALKLWFVLRSYGVKGIQAHIRRDVALAKQLDGLLKADGRFEMPAPTVMGLVCIRLKGSNDLTESLFEDLISKGKIFVATSHANKDGRDVNFIRVAMVAENVTPEDVRMTYEAIRQSADCVMRNASSSGRKRKAENGTTVQNGTC</sequence>
<evidence type="ECO:0000313" key="14">
    <source>
        <dbReference type="EMBL" id="KAK7479113.1"/>
    </source>
</evidence>
<dbReference type="PANTHER" id="PTHR11999">
    <property type="entry name" value="GROUP II PYRIDOXAL-5-PHOSPHATE DECARBOXYLASE"/>
    <property type="match status" value="1"/>
</dbReference>
<feature type="non-terminal residue" evidence="14">
    <location>
        <position position="501"/>
    </location>
</feature>
<comment type="cofactor">
    <cofactor evidence="1 11 12">
        <name>pyridoxal 5'-phosphate</name>
        <dbReference type="ChEBI" id="CHEBI:597326"/>
    </cofactor>
</comment>
<gene>
    <name evidence="14" type="ORF">BaRGS_00029631</name>
</gene>
<dbReference type="AlphaFoldDB" id="A0ABD0JX73"/>
<dbReference type="EC" id="4.1.1.28" evidence="8"/>